<protein>
    <recommendedName>
        <fullName evidence="4">Telomere replication protein EST3</fullName>
    </recommendedName>
</protein>
<evidence type="ECO:0000256" key="1">
    <source>
        <dbReference type="SAM" id="MobiDB-lite"/>
    </source>
</evidence>
<dbReference type="EMBL" id="JAVRRR010000132">
    <property type="protein sequence ID" value="KAK5145697.1"/>
    <property type="molecule type" value="Genomic_DNA"/>
</dbReference>
<evidence type="ECO:0000313" key="3">
    <source>
        <dbReference type="Proteomes" id="UP001308179"/>
    </source>
</evidence>
<feature type="compositionally biased region" description="Basic and acidic residues" evidence="1">
    <location>
        <begin position="401"/>
        <end position="419"/>
    </location>
</feature>
<accession>A0ABR0L9W8</accession>
<feature type="compositionally biased region" description="Acidic residues" evidence="1">
    <location>
        <begin position="968"/>
        <end position="977"/>
    </location>
</feature>
<feature type="compositionally biased region" description="Low complexity" evidence="1">
    <location>
        <begin position="213"/>
        <end position="222"/>
    </location>
</feature>
<feature type="region of interest" description="Disordered" evidence="1">
    <location>
        <begin position="363"/>
        <end position="382"/>
    </location>
</feature>
<feature type="compositionally biased region" description="Basic and acidic residues" evidence="1">
    <location>
        <begin position="827"/>
        <end position="853"/>
    </location>
</feature>
<reference evidence="2 3" key="1">
    <citation type="submission" date="2023-08" db="EMBL/GenBank/DDBJ databases">
        <title>Black Yeasts Isolated from many extreme environments.</title>
        <authorList>
            <person name="Coleine C."/>
            <person name="Stajich J.E."/>
            <person name="Selbmann L."/>
        </authorList>
    </citation>
    <scope>NUCLEOTIDE SEQUENCE [LARGE SCALE GENOMIC DNA]</scope>
    <source>
        <strain evidence="2 3">CCFEE 5386</strain>
    </source>
</reference>
<gene>
    <name evidence="2" type="ORF">LTR32_002581</name>
</gene>
<feature type="region of interest" description="Disordered" evidence="1">
    <location>
        <begin position="811"/>
        <end position="859"/>
    </location>
</feature>
<feature type="region of interest" description="Disordered" evidence="1">
    <location>
        <begin position="1036"/>
        <end position="1122"/>
    </location>
</feature>
<feature type="region of interest" description="Disordered" evidence="1">
    <location>
        <begin position="995"/>
        <end position="1020"/>
    </location>
</feature>
<feature type="region of interest" description="Disordered" evidence="1">
    <location>
        <begin position="213"/>
        <end position="341"/>
    </location>
</feature>
<dbReference type="Proteomes" id="UP001308179">
    <property type="component" value="Unassembled WGS sequence"/>
</dbReference>
<feature type="region of interest" description="Disordered" evidence="1">
    <location>
        <begin position="397"/>
        <end position="453"/>
    </location>
</feature>
<feature type="non-terminal residue" evidence="2">
    <location>
        <position position="1122"/>
    </location>
</feature>
<feature type="compositionally biased region" description="Low complexity" evidence="1">
    <location>
        <begin position="284"/>
        <end position="293"/>
    </location>
</feature>
<sequence length="1122" mass="121957">MIVGKASILSTPIARVFDRLYTLPNRRVRTSKVLQQSSSASLLLVDGFALHVAFAAEGLANDEILSYSDRYRCCTVVMAVRTFAVRPLSVSTVEVTTDDYPAPPSSPPVAEDDISLVSPTLPGIRGRLPEPEEHFLSPTTARLPPPRTPASTRSRYRDNSSEYYTAAWGSPYERSLSPTGSVRTALSEQVPSEDQLESSPISRFGIEHLLPSRLGGTSVSRSRTSHSRSATVETAAQEEKDVYTPRSRTKRWVQLPQRQYSEKTQRWTDDSWDMRGTHEDGQNHSSSPASAKSADSKHKGHRPREDNRTLNQQDFLASVRGNHSEEMSSLHPSEWPTTPPLDKVEEVAGMDTDAQEVASQLTPVATKSGRPKEMGDTPPLEAVDGIKESAGALAMGADGIDEMKDMKLGGPDDGRRSRETTANATEPQGFEQPASRPLHRPGTNRLESSRSKRRVSWRGKTCVISIPALDSQSSGRSLPLEPEHVQGQLKRWEAGGYDTRGFDLASDPQLNAMLAHARPIYPDECEVRRQARELRPQVLLPDLNRLKVEAEQLIEQRLAALGVSMGDSEPGQPPPPPRVHAHDQSRQPFGQYPALPFSPPLPTGSAGSLGRPPMLRGHSHTMSVASPLSPAIGPYGHMHRHSTFSGPMGFPHVQTQHWPQQLQQQHGLHNELQYSHYKSLSRFNIAVPAEESNITASVKPTSTKAAVDLPATVSGAVPDSGHVRQPSSGILNVAAPAFKPSNPLTVPRSDFSFSAQMPAFKPNAPSFEPAKFGTGSRSIVDDLPSIFGKVNIPDIVKPVRRSKAIAIVPPEEPASKLAESSEEYEDEQGRAAQGDDRLKRQRHCGRDGDEVPRFAEPTPIPDAANFVSNALSHAVVSPAYEVDEDTVAGAEAPPDDVASESSSRDGAEEEETILSQGDTGSKEHHAHKPSSSLSALALAFEPPAALLLTESDRDAAARIRSASIAGSEDGEIVEDGEPAVSPVYDQETSPVILPMLPSTQSASDDRASGRINDVAHPEPSFDEIDAVMRQLNESELNGARDVDDVRAMSPLPDYDEQPLPGVTYLPDWSRSHAPSPSPRRHGHVEHAPADSSFTVHERTDSGERVVNGWPNVTRLNKAEEAP</sequence>
<proteinExistence type="predicted"/>
<keyword evidence="3" id="KW-1185">Reference proteome</keyword>
<feature type="region of interest" description="Disordered" evidence="1">
    <location>
        <begin position="960"/>
        <end position="982"/>
    </location>
</feature>
<feature type="region of interest" description="Disordered" evidence="1">
    <location>
        <begin position="882"/>
        <end position="932"/>
    </location>
</feature>
<feature type="compositionally biased region" description="Basic and acidic residues" evidence="1">
    <location>
        <begin position="260"/>
        <end position="282"/>
    </location>
</feature>
<feature type="region of interest" description="Disordered" evidence="1">
    <location>
        <begin position="564"/>
        <end position="620"/>
    </location>
</feature>
<evidence type="ECO:0000313" key="2">
    <source>
        <dbReference type="EMBL" id="KAK5145697.1"/>
    </source>
</evidence>
<feature type="region of interest" description="Disordered" evidence="1">
    <location>
        <begin position="135"/>
        <end position="158"/>
    </location>
</feature>
<name>A0ABR0L9W8_9PEZI</name>
<feature type="compositionally biased region" description="Basic and acidic residues" evidence="1">
    <location>
        <begin position="1003"/>
        <end position="1016"/>
    </location>
</feature>
<organism evidence="2 3">
    <name type="scientific">Rachicladosporium monterosium</name>
    <dbReference type="NCBI Taxonomy" id="1507873"/>
    <lineage>
        <taxon>Eukaryota</taxon>
        <taxon>Fungi</taxon>
        <taxon>Dikarya</taxon>
        <taxon>Ascomycota</taxon>
        <taxon>Pezizomycotina</taxon>
        <taxon>Dothideomycetes</taxon>
        <taxon>Dothideomycetidae</taxon>
        <taxon>Cladosporiales</taxon>
        <taxon>Cladosporiaceae</taxon>
        <taxon>Rachicladosporium</taxon>
    </lineage>
</organism>
<comment type="caution">
    <text evidence="2">The sequence shown here is derived from an EMBL/GenBank/DDBJ whole genome shotgun (WGS) entry which is preliminary data.</text>
</comment>
<evidence type="ECO:0008006" key="4">
    <source>
        <dbReference type="Google" id="ProtNLM"/>
    </source>
</evidence>